<protein>
    <recommendedName>
        <fullName evidence="1">N-acetyltransferase domain-containing protein</fullName>
    </recommendedName>
</protein>
<dbReference type="PANTHER" id="PTHR47426">
    <property type="entry name" value="ACYL-COA N-ACYLTRANSFERASES (NAT) SUPERFAMILY PROTEIN"/>
    <property type="match status" value="1"/>
</dbReference>
<accession>A0AAD1Z1B8</accession>
<dbReference type="InterPro" id="IPR000182">
    <property type="entry name" value="GNAT_dom"/>
</dbReference>
<proteinExistence type="predicted"/>
<name>A0AAD1Z1B8_9LAMI</name>
<dbReference type="InterPro" id="IPR016181">
    <property type="entry name" value="Acyl_CoA_acyltransferase"/>
</dbReference>
<dbReference type="AlphaFoldDB" id="A0AAD1Z1B8"/>
<dbReference type="SUPFAM" id="SSF55729">
    <property type="entry name" value="Acyl-CoA N-acyltransferases (Nat)"/>
    <property type="match status" value="1"/>
</dbReference>
<feature type="domain" description="N-acetyltransferase" evidence="1">
    <location>
        <begin position="204"/>
        <end position="284"/>
    </location>
</feature>
<evidence type="ECO:0000313" key="3">
    <source>
        <dbReference type="Proteomes" id="UP000834106"/>
    </source>
</evidence>
<keyword evidence="3" id="KW-1185">Reference proteome</keyword>
<evidence type="ECO:0000313" key="2">
    <source>
        <dbReference type="EMBL" id="CAI9761108.1"/>
    </source>
</evidence>
<dbReference type="Gene3D" id="3.40.630.30">
    <property type="match status" value="1"/>
</dbReference>
<dbReference type="EMBL" id="OU503040">
    <property type="protein sequence ID" value="CAI9761108.1"/>
    <property type="molecule type" value="Genomic_DNA"/>
</dbReference>
<dbReference type="Pfam" id="PF00583">
    <property type="entry name" value="Acetyltransf_1"/>
    <property type="match status" value="1"/>
</dbReference>
<dbReference type="PANTHER" id="PTHR47426:SF3">
    <property type="entry name" value="GCN5-RELATED N-ACETYLTRANSFERASE 6, CHLOROPLASTIC"/>
    <property type="match status" value="1"/>
</dbReference>
<reference evidence="2" key="1">
    <citation type="submission" date="2023-05" db="EMBL/GenBank/DDBJ databases">
        <authorList>
            <person name="Huff M."/>
        </authorList>
    </citation>
    <scope>NUCLEOTIDE SEQUENCE</scope>
</reference>
<dbReference type="CDD" id="cd04301">
    <property type="entry name" value="NAT_SF"/>
    <property type="match status" value="1"/>
</dbReference>
<dbReference type="PROSITE" id="PS51186">
    <property type="entry name" value="GNAT"/>
    <property type="match status" value="1"/>
</dbReference>
<gene>
    <name evidence="2" type="ORF">FPE_LOCUS8538</name>
</gene>
<evidence type="ECO:0000259" key="1">
    <source>
        <dbReference type="PROSITE" id="PS51186"/>
    </source>
</evidence>
<dbReference type="GO" id="GO:0016747">
    <property type="term" value="F:acyltransferase activity, transferring groups other than amino-acyl groups"/>
    <property type="evidence" value="ECO:0007669"/>
    <property type="project" value="InterPro"/>
</dbReference>
<sequence length="290" mass="33368">MSTFSRTSSYGYGYRVYSNFQRNPSSSTVMNANSIPSRTKKELSKEIQKLSTPHVETFRQINFKFDTLQPIDEVAIRENRVEFGQFVAREARLDEEYWTAAWLRAESHWEDKDNDRYADNYKRKFTEQAFNEMKKRCRSQLGEKSTCIVTVMKGEENFKRTVLKCVVGTLDLSIRYLSHGQTFPEEQVKAPFFCLIDRKGSSIYGYIANLCVAKSARGQGIASSMLQLAIMSAKQQGAEQVFVHVHSHNIPAQRLYQKMGFEVISLHMPTPLRCLANGIKLDRPPDCCVW</sequence>
<organism evidence="2 3">
    <name type="scientific">Fraxinus pennsylvanica</name>
    <dbReference type="NCBI Taxonomy" id="56036"/>
    <lineage>
        <taxon>Eukaryota</taxon>
        <taxon>Viridiplantae</taxon>
        <taxon>Streptophyta</taxon>
        <taxon>Embryophyta</taxon>
        <taxon>Tracheophyta</taxon>
        <taxon>Spermatophyta</taxon>
        <taxon>Magnoliopsida</taxon>
        <taxon>eudicotyledons</taxon>
        <taxon>Gunneridae</taxon>
        <taxon>Pentapetalae</taxon>
        <taxon>asterids</taxon>
        <taxon>lamiids</taxon>
        <taxon>Lamiales</taxon>
        <taxon>Oleaceae</taxon>
        <taxon>Oleeae</taxon>
        <taxon>Fraxinus</taxon>
    </lineage>
</organism>
<dbReference type="Proteomes" id="UP000834106">
    <property type="component" value="Chromosome 5"/>
</dbReference>